<dbReference type="AlphaFoldDB" id="A0ABD0TK35"/>
<organism evidence="2 3">
    <name type="scientific">Loxostege sticticalis</name>
    <name type="common">Beet webworm moth</name>
    <dbReference type="NCBI Taxonomy" id="481309"/>
    <lineage>
        <taxon>Eukaryota</taxon>
        <taxon>Metazoa</taxon>
        <taxon>Ecdysozoa</taxon>
        <taxon>Arthropoda</taxon>
        <taxon>Hexapoda</taxon>
        <taxon>Insecta</taxon>
        <taxon>Pterygota</taxon>
        <taxon>Neoptera</taxon>
        <taxon>Endopterygota</taxon>
        <taxon>Lepidoptera</taxon>
        <taxon>Glossata</taxon>
        <taxon>Ditrysia</taxon>
        <taxon>Pyraloidea</taxon>
        <taxon>Crambidae</taxon>
        <taxon>Pyraustinae</taxon>
        <taxon>Loxostege</taxon>
    </lineage>
</organism>
<accession>A0ABD0TK35</accession>
<sequence length="380" mass="42786">MPKRRHEDETNEEKWLRKMEKYKRKLEAKRARRIIYSDEEDDVQNEEHLQYDPSIPDDYTAPEEFHESLGNINDAEPNTSSNADPCVPCGDNNSLEETTADVESNFDPTLLQALGDIEPDTAEFGDDLQADLAKQFEKILVCGLKKENKEELLKKYLIPNNLPFAKSPELNPEIGGMLAEVCKLRDKRLFAKQNQLGKSLSALGKAITGLLKKDPDIPDIIRTLSDAGRLLADSHFTETDTRRAVIIPLVDKALAEPFKERKRDNLLFGENLGDLVKNSRGLKRTSQMIQAPSNTSGSNLNGKGLSTRTRHLRNTTTYTYRTGGPRPTTSYPNRRRGFQQPPPPPPQRFARRQPPPPAPPPSRRQPAPTSVHRPPANRSA</sequence>
<evidence type="ECO:0000256" key="1">
    <source>
        <dbReference type="SAM" id="MobiDB-lite"/>
    </source>
</evidence>
<dbReference type="PANTHER" id="PTHR34239:SF2">
    <property type="entry name" value="TRANSPOSABLE ELEMENT P TRANSPOSASE_THAP9 CONSERVED DOMAIN-CONTAINING PROTEIN"/>
    <property type="match status" value="1"/>
</dbReference>
<dbReference type="EMBL" id="JBEDNZ010000003">
    <property type="protein sequence ID" value="KAL0849708.1"/>
    <property type="molecule type" value="Genomic_DNA"/>
</dbReference>
<gene>
    <name evidence="2" type="ORF">ABMA28_011672</name>
</gene>
<dbReference type="Proteomes" id="UP001549921">
    <property type="component" value="Unassembled WGS sequence"/>
</dbReference>
<comment type="caution">
    <text evidence="2">The sequence shown here is derived from an EMBL/GenBank/DDBJ whole genome shotgun (WGS) entry which is preliminary data.</text>
</comment>
<feature type="compositionally biased region" description="Polar residues" evidence="1">
    <location>
        <begin position="284"/>
        <end position="301"/>
    </location>
</feature>
<proteinExistence type="predicted"/>
<feature type="region of interest" description="Disordered" evidence="1">
    <location>
        <begin position="41"/>
        <end position="93"/>
    </location>
</feature>
<evidence type="ECO:0000313" key="2">
    <source>
        <dbReference type="EMBL" id="KAL0849708.1"/>
    </source>
</evidence>
<feature type="region of interest" description="Disordered" evidence="1">
    <location>
        <begin position="282"/>
        <end position="380"/>
    </location>
</feature>
<reference evidence="2 3" key="1">
    <citation type="submission" date="2024-06" db="EMBL/GenBank/DDBJ databases">
        <title>A chromosome-level genome assembly of beet webworm, Loxostege sticticalis.</title>
        <authorList>
            <person name="Zhang Y."/>
        </authorList>
    </citation>
    <scope>NUCLEOTIDE SEQUENCE [LARGE SCALE GENOMIC DNA]</scope>
    <source>
        <strain evidence="2">AQ028</strain>
        <tissue evidence="2">Male pupae</tissue>
    </source>
</reference>
<name>A0ABD0TK35_LOXSC</name>
<dbReference type="PANTHER" id="PTHR34239">
    <property type="entry name" value="APPLE DOMAIN-CONTAINING PROTEIN"/>
    <property type="match status" value="1"/>
</dbReference>
<protein>
    <submittedName>
        <fullName evidence="2">Uncharacterized protein</fullName>
    </submittedName>
</protein>
<feature type="compositionally biased region" description="Pro residues" evidence="1">
    <location>
        <begin position="340"/>
        <end position="363"/>
    </location>
</feature>
<evidence type="ECO:0000313" key="3">
    <source>
        <dbReference type="Proteomes" id="UP001549921"/>
    </source>
</evidence>
<feature type="compositionally biased region" description="Low complexity" evidence="1">
    <location>
        <begin position="314"/>
        <end position="332"/>
    </location>
</feature>